<sequence length="157" mass="17340">MAEGVRSGGIRESEDVEVEKDRGSHYGQLPRGLSPQQAVSSRQIGGVFISEPESQSHSRSACLNLNAVKAVVDFLWNICRIPGRGDLRYQFLSRVNDSETRGIRGEDVGDNMAANNSDSLEVICDASLPESRRRQRDVDRRCSMSRGILTTSLFLPS</sequence>
<evidence type="ECO:0000313" key="1">
    <source>
        <dbReference type="EMBL" id="KAJ7989814.1"/>
    </source>
</evidence>
<organism evidence="1 2">
    <name type="scientific">Dallia pectoralis</name>
    <name type="common">Alaska blackfish</name>
    <dbReference type="NCBI Taxonomy" id="75939"/>
    <lineage>
        <taxon>Eukaryota</taxon>
        <taxon>Metazoa</taxon>
        <taxon>Chordata</taxon>
        <taxon>Craniata</taxon>
        <taxon>Vertebrata</taxon>
        <taxon>Euteleostomi</taxon>
        <taxon>Actinopterygii</taxon>
        <taxon>Neopterygii</taxon>
        <taxon>Teleostei</taxon>
        <taxon>Protacanthopterygii</taxon>
        <taxon>Esociformes</taxon>
        <taxon>Umbridae</taxon>
        <taxon>Dallia</taxon>
    </lineage>
</organism>
<protein>
    <submittedName>
        <fullName evidence="1">Uncharacterized protein</fullName>
    </submittedName>
</protein>
<accession>A0ACC2FEL9</accession>
<keyword evidence="2" id="KW-1185">Reference proteome</keyword>
<proteinExistence type="predicted"/>
<comment type="caution">
    <text evidence="1">The sequence shown here is derived from an EMBL/GenBank/DDBJ whole genome shotgun (WGS) entry which is preliminary data.</text>
</comment>
<dbReference type="Proteomes" id="UP001157502">
    <property type="component" value="Chromosome 29"/>
</dbReference>
<reference evidence="1" key="1">
    <citation type="submission" date="2021-05" db="EMBL/GenBank/DDBJ databases">
        <authorList>
            <person name="Pan Q."/>
            <person name="Jouanno E."/>
            <person name="Zahm M."/>
            <person name="Klopp C."/>
            <person name="Cabau C."/>
            <person name="Louis A."/>
            <person name="Berthelot C."/>
            <person name="Parey E."/>
            <person name="Roest Crollius H."/>
            <person name="Montfort J."/>
            <person name="Robinson-Rechavi M."/>
            <person name="Bouchez O."/>
            <person name="Lampietro C."/>
            <person name="Lopez Roques C."/>
            <person name="Donnadieu C."/>
            <person name="Postlethwait J."/>
            <person name="Bobe J."/>
            <person name="Dillon D."/>
            <person name="Chandos A."/>
            <person name="von Hippel F."/>
            <person name="Guiguen Y."/>
        </authorList>
    </citation>
    <scope>NUCLEOTIDE SEQUENCE</scope>
    <source>
        <strain evidence="1">YG-Jan2019</strain>
    </source>
</reference>
<evidence type="ECO:0000313" key="2">
    <source>
        <dbReference type="Proteomes" id="UP001157502"/>
    </source>
</evidence>
<gene>
    <name evidence="1" type="ORF">DPEC_G00308400</name>
</gene>
<name>A0ACC2FEL9_DALPE</name>
<dbReference type="EMBL" id="CM055756">
    <property type="protein sequence ID" value="KAJ7989814.1"/>
    <property type="molecule type" value="Genomic_DNA"/>
</dbReference>